<dbReference type="EMBL" id="LN890533">
    <property type="protein sequence ID" value="CUS24781.1"/>
    <property type="molecule type" value="Genomic_DNA"/>
</dbReference>
<dbReference type="Proteomes" id="UP000236544">
    <property type="component" value="Unassembled WGS sequence"/>
</dbReference>
<protein>
    <submittedName>
        <fullName evidence="2">LAQU0S19e01486g1_1</fullName>
    </submittedName>
</protein>
<gene>
    <name evidence="2" type="ORF">LAQU0_S19e01486g</name>
</gene>
<keyword evidence="1" id="KW-0472">Membrane</keyword>
<keyword evidence="1" id="KW-1133">Transmembrane helix</keyword>
<name>A0A0P1KXE7_9SACH</name>
<keyword evidence="3" id="KW-1185">Reference proteome</keyword>
<evidence type="ECO:0000313" key="2">
    <source>
        <dbReference type="EMBL" id="CUS24781.1"/>
    </source>
</evidence>
<keyword evidence="1" id="KW-0812">Transmembrane</keyword>
<dbReference type="OrthoDB" id="4030176at2759"/>
<proteinExistence type="predicted"/>
<reference evidence="3" key="1">
    <citation type="submission" date="2015-10" db="EMBL/GenBank/DDBJ databases">
        <authorList>
            <person name="Devillers H."/>
        </authorList>
    </citation>
    <scope>NUCLEOTIDE SEQUENCE [LARGE SCALE GENOMIC DNA]</scope>
</reference>
<feature type="transmembrane region" description="Helical" evidence="1">
    <location>
        <begin position="23"/>
        <end position="44"/>
    </location>
</feature>
<sequence length="53" mass="6272">MSFFYQNSVIMCIQRVCRRPGDAAMWLFTGLVVVGTLYTMIAPVDYRRRPRRK</sequence>
<dbReference type="AlphaFoldDB" id="A0A0P1KXE7"/>
<evidence type="ECO:0000256" key="1">
    <source>
        <dbReference type="SAM" id="Phobius"/>
    </source>
</evidence>
<accession>A0A0P1KXE7</accession>
<evidence type="ECO:0000313" key="3">
    <source>
        <dbReference type="Proteomes" id="UP000236544"/>
    </source>
</evidence>
<organism evidence="2 3">
    <name type="scientific">Lachancea quebecensis</name>
    <dbReference type="NCBI Taxonomy" id="1654605"/>
    <lineage>
        <taxon>Eukaryota</taxon>
        <taxon>Fungi</taxon>
        <taxon>Dikarya</taxon>
        <taxon>Ascomycota</taxon>
        <taxon>Saccharomycotina</taxon>
        <taxon>Saccharomycetes</taxon>
        <taxon>Saccharomycetales</taxon>
        <taxon>Saccharomycetaceae</taxon>
        <taxon>Lachancea</taxon>
    </lineage>
</organism>